<keyword evidence="3" id="KW-1185">Reference proteome</keyword>
<dbReference type="Gene3D" id="3.40.50.880">
    <property type="match status" value="2"/>
</dbReference>
<dbReference type="EMBL" id="JBHSNC010000012">
    <property type="protein sequence ID" value="MFC5528790.1"/>
    <property type="molecule type" value="Genomic_DNA"/>
</dbReference>
<comment type="caution">
    <text evidence="2">The sequence shown here is derived from an EMBL/GenBank/DDBJ whole genome shotgun (WGS) entry which is preliminary data.</text>
</comment>
<organism evidence="2 3">
    <name type="scientific">Cohnella yongneupensis</name>
    <dbReference type="NCBI Taxonomy" id="425006"/>
    <lineage>
        <taxon>Bacteria</taxon>
        <taxon>Bacillati</taxon>
        <taxon>Bacillota</taxon>
        <taxon>Bacilli</taxon>
        <taxon>Bacillales</taxon>
        <taxon>Paenibacillaceae</taxon>
        <taxon>Cohnella</taxon>
    </lineage>
</organism>
<gene>
    <name evidence="2" type="ORF">ACFPQ4_04880</name>
</gene>
<evidence type="ECO:0000313" key="2">
    <source>
        <dbReference type="EMBL" id="MFC5528790.1"/>
    </source>
</evidence>
<dbReference type="InterPro" id="IPR029062">
    <property type="entry name" value="Class_I_gatase-like"/>
</dbReference>
<dbReference type="RefSeq" id="WP_378110651.1">
    <property type="nucleotide sequence ID" value="NZ_JBHSNC010000012.1"/>
</dbReference>
<dbReference type="SUPFAM" id="SSF52317">
    <property type="entry name" value="Class I glutamine amidotransferase-like"/>
    <property type="match status" value="1"/>
</dbReference>
<name>A0ABW0QXC4_9BACL</name>
<protein>
    <submittedName>
        <fullName evidence="2">ThuA domain-containing protein</fullName>
    </submittedName>
</protein>
<reference evidence="3" key="1">
    <citation type="journal article" date="2019" name="Int. J. Syst. Evol. Microbiol.">
        <title>The Global Catalogue of Microorganisms (GCM) 10K type strain sequencing project: providing services to taxonomists for standard genome sequencing and annotation.</title>
        <authorList>
            <consortium name="The Broad Institute Genomics Platform"/>
            <consortium name="The Broad Institute Genome Sequencing Center for Infectious Disease"/>
            <person name="Wu L."/>
            <person name="Ma J."/>
        </authorList>
    </citation>
    <scope>NUCLEOTIDE SEQUENCE [LARGE SCALE GENOMIC DNA]</scope>
    <source>
        <strain evidence="3">CGMCC 1.18578</strain>
    </source>
</reference>
<sequence>MKQIVAMLGDYYHREADSRASLLAALQSQLGEGSINVRFIGKDQLVGVLSEQPDAVVLFAEDRLTPQEDEDAKWMTDEIAASIVRYVEAGGGWLAWHSGLASYDPQGDYVSMLKGYFLSHPSEHQPVKYSGDNIAFEIMDEHYFVECRTEETEVFLRSSSIDGASIAGWRHAHGAGRVLCLTPAHRPEGLLHADVLKLLERSVVWCAGE</sequence>
<feature type="domain" description="ThuA-like" evidence="1">
    <location>
        <begin position="71"/>
        <end position="206"/>
    </location>
</feature>
<accession>A0ABW0QXC4</accession>
<evidence type="ECO:0000259" key="1">
    <source>
        <dbReference type="Pfam" id="PF06283"/>
    </source>
</evidence>
<dbReference type="Pfam" id="PF06283">
    <property type="entry name" value="ThuA"/>
    <property type="match status" value="1"/>
</dbReference>
<dbReference type="Proteomes" id="UP001596108">
    <property type="component" value="Unassembled WGS sequence"/>
</dbReference>
<dbReference type="InterPro" id="IPR029010">
    <property type="entry name" value="ThuA-like"/>
</dbReference>
<proteinExistence type="predicted"/>
<evidence type="ECO:0000313" key="3">
    <source>
        <dbReference type="Proteomes" id="UP001596108"/>
    </source>
</evidence>